<evidence type="ECO:0000256" key="2">
    <source>
        <dbReference type="ARBA" id="ARBA00023004"/>
    </source>
</evidence>
<evidence type="ECO:0000256" key="1">
    <source>
        <dbReference type="ARBA" id="ARBA00022723"/>
    </source>
</evidence>
<dbReference type="InterPro" id="IPR017896">
    <property type="entry name" value="4Fe4S_Fe-S-bd"/>
</dbReference>
<dbReference type="AlphaFoldDB" id="A0A7V3PUC4"/>
<evidence type="ECO:0000313" key="5">
    <source>
        <dbReference type="EMBL" id="HGD13598.1"/>
    </source>
</evidence>
<organism evidence="5">
    <name type="scientific">candidate division WOR-3 bacterium</name>
    <dbReference type="NCBI Taxonomy" id="2052148"/>
    <lineage>
        <taxon>Bacteria</taxon>
        <taxon>Bacteria division WOR-3</taxon>
    </lineage>
</organism>
<sequence length="356" mass="40976">MKMRCFFLTGEMEFVFFNLLDTYFLPNDRRSAWFTRLAGSFNVFYPALIEDRIHWQKYNQADFQIEKLALKQIRAAEPIKPFLFAPRERVASFPEPLVPEPSPVQALLFGVKSCDLRGIAVHKKMFMEGEFADPFYAQRLMNTYLIAADCPLPENSCFCNLLGLNPFVSEGVDLSLTVLEEGWLIEVISERGKNLIGAEFQPSVDKMIARRQAQREKALQILKTQNPKDLHSNLAQAIAERTKDFSFWNQAASGCVECFGCLITCPTCFCYLLYDNGNAERFERTRVWDFCYVPMYARVGGGANPRPRFIQRFINRFHCKFMHFKNQNGFYACSGCGRCFTTCMGKIDIRNILGKL</sequence>
<dbReference type="PANTHER" id="PTHR40447:SF1">
    <property type="entry name" value="ANAEROBIC SULFITE REDUCTASE SUBUNIT A"/>
    <property type="match status" value="1"/>
</dbReference>
<protein>
    <recommendedName>
        <fullName evidence="4">4Fe-4S ferredoxin-type domain-containing protein</fullName>
    </recommendedName>
</protein>
<dbReference type="SUPFAM" id="SSF54862">
    <property type="entry name" value="4Fe-4S ferredoxins"/>
    <property type="match status" value="1"/>
</dbReference>
<gene>
    <name evidence="5" type="ORF">ENX16_05935</name>
</gene>
<accession>A0A7V3PUC4</accession>
<name>A0A7V3PUC4_UNCW3</name>
<dbReference type="GO" id="GO:0046872">
    <property type="term" value="F:metal ion binding"/>
    <property type="evidence" value="ECO:0007669"/>
    <property type="project" value="UniProtKB-KW"/>
</dbReference>
<comment type="caution">
    <text evidence="5">The sequence shown here is derived from an EMBL/GenBank/DDBJ whole genome shotgun (WGS) entry which is preliminary data.</text>
</comment>
<dbReference type="Pfam" id="PF17179">
    <property type="entry name" value="Fer4_22"/>
    <property type="match status" value="1"/>
</dbReference>
<keyword evidence="2" id="KW-0408">Iron</keyword>
<dbReference type="PANTHER" id="PTHR40447">
    <property type="entry name" value="ANAEROBIC SULFITE REDUCTASE SUBUNIT A"/>
    <property type="match status" value="1"/>
</dbReference>
<keyword evidence="1" id="KW-0479">Metal-binding</keyword>
<keyword evidence="3" id="KW-0411">Iron-sulfur</keyword>
<feature type="domain" description="4Fe-4S ferredoxin-type" evidence="4">
    <location>
        <begin position="255"/>
        <end position="347"/>
    </location>
</feature>
<dbReference type="PROSITE" id="PS00198">
    <property type="entry name" value="4FE4S_FER_1"/>
    <property type="match status" value="1"/>
</dbReference>
<dbReference type="EMBL" id="DTMZ01000142">
    <property type="protein sequence ID" value="HGD13598.1"/>
    <property type="molecule type" value="Genomic_DNA"/>
</dbReference>
<evidence type="ECO:0000256" key="3">
    <source>
        <dbReference type="ARBA" id="ARBA00023014"/>
    </source>
</evidence>
<dbReference type="InterPro" id="IPR017900">
    <property type="entry name" value="4Fe4S_Fe_S_CS"/>
</dbReference>
<proteinExistence type="predicted"/>
<dbReference type="GO" id="GO:0051536">
    <property type="term" value="F:iron-sulfur cluster binding"/>
    <property type="evidence" value="ECO:0007669"/>
    <property type="project" value="UniProtKB-KW"/>
</dbReference>
<evidence type="ECO:0000259" key="4">
    <source>
        <dbReference type="Pfam" id="PF17179"/>
    </source>
</evidence>
<reference evidence="5" key="1">
    <citation type="journal article" date="2020" name="mSystems">
        <title>Genome- and Community-Level Interaction Insights into Carbon Utilization and Element Cycling Functions of Hydrothermarchaeota in Hydrothermal Sediment.</title>
        <authorList>
            <person name="Zhou Z."/>
            <person name="Liu Y."/>
            <person name="Xu W."/>
            <person name="Pan J."/>
            <person name="Luo Z.H."/>
            <person name="Li M."/>
        </authorList>
    </citation>
    <scope>NUCLEOTIDE SEQUENCE [LARGE SCALE GENOMIC DNA]</scope>
    <source>
        <strain evidence="5">SpSt-914</strain>
    </source>
</reference>